<dbReference type="Proteomes" id="UP000538666">
    <property type="component" value="Unassembled WGS sequence"/>
</dbReference>
<evidence type="ECO:0000313" key="10">
    <source>
        <dbReference type="Proteomes" id="UP000538666"/>
    </source>
</evidence>
<feature type="domain" description="Major facilitator superfamily (MFS) profile" evidence="8">
    <location>
        <begin position="1"/>
        <end position="404"/>
    </location>
</feature>
<dbReference type="PANTHER" id="PTHR23513:SF11">
    <property type="entry name" value="STAPHYLOFERRIN A TRANSPORTER"/>
    <property type="match status" value="1"/>
</dbReference>
<dbReference type="InterPro" id="IPR020846">
    <property type="entry name" value="MFS_dom"/>
</dbReference>
<gene>
    <name evidence="9" type="ORF">HNQ77_002626</name>
</gene>
<dbReference type="SUPFAM" id="SSF103473">
    <property type="entry name" value="MFS general substrate transporter"/>
    <property type="match status" value="1"/>
</dbReference>
<sequence length="418" mass="45088">MALIPSFFARTFRAFRYRDFRIMWMGACASTIGTFVQQFAQSWLVYDLTKDPFFLGLDLFLGQLPIMMFSLFGGVFADRMDRRKMLLTSQYIQMACAFLLALLFATHVVKVWHILTLSFVVGLGQSFGGPAYSALLPTLVEPVDLSNAIVMNSIQFNLARIIGPTIGGLAYTALGATWCFALNGVSYIAVIATLLLIQVKFVPPKTRERVMTSMGEGIQFIRQRAGMSSLIVLAFCTTLFGFSLNGFLPVFVQTIFHRGPETYTLLLVSSGAGSICGALAVAAMEKTKGQRHLTLLILIGLGIVTAVFAQSKWLPLSCVLLFLGGGAIIASASLMLSLAQLIATDAIRGRVMSVYSLAFRAGIPLGSLALGKLIPVFGISTSLAAAGVALVAVSVYFLFATRDVLSATPYASIDARID</sequence>
<evidence type="ECO:0000313" key="9">
    <source>
        <dbReference type="EMBL" id="MBB6144670.1"/>
    </source>
</evidence>
<dbReference type="InterPro" id="IPR010290">
    <property type="entry name" value="TM_effector"/>
</dbReference>
<feature type="transmembrane region" description="Helical" evidence="7">
    <location>
        <begin position="230"/>
        <end position="251"/>
    </location>
</feature>
<dbReference type="AlphaFoldDB" id="A0A841JU40"/>
<dbReference type="PANTHER" id="PTHR23513">
    <property type="entry name" value="INTEGRAL MEMBRANE EFFLUX PROTEIN-RELATED"/>
    <property type="match status" value="1"/>
</dbReference>
<feature type="transmembrane region" description="Helical" evidence="7">
    <location>
        <begin position="319"/>
        <end position="339"/>
    </location>
</feature>
<feature type="transmembrane region" description="Helical" evidence="7">
    <location>
        <begin position="295"/>
        <end position="313"/>
    </location>
</feature>
<comment type="subcellular location">
    <subcellularLocation>
        <location evidence="1">Cell membrane</location>
        <topology evidence="1">Multi-pass membrane protein</topology>
    </subcellularLocation>
</comment>
<evidence type="ECO:0000256" key="4">
    <source>
        <dbReference type="ARBA" id="ARBA00022692"/>
    </source>
</evidence>
<name>A0A841JU40_9BACT</name>
<keyword evidence="4 7" id="KW-0812">Transmembrane</keyword>
<dbReference type="Pfam" id="PF05977">
    <property type="entry name" value="MFS_3"/>
    <property type="match status" value="1"/>
</dbReference>
<feature type="transmembrane region" description="Helical" evidence="7">
    <location>
        <begin position="184"/>
        <end position="202"/>
    </location>
</feature>
<evidence type="ECO:0000256" key="6">
    <source>
        <dbReference type="ARBA" id="ARBA00023136"/>
    </source>
</evidence>
<keyword evidence="3" id="KW-1003">Cell membrane</keyword>
<keyword evidence="5 7" id="KW-1133">Transmembrane helix</keyword>
<dbReference type="GO" id="GO:0022857">
    <property type="term" value="F:transmembrane transporter activity"/>
    <property type="evidence" value="ECO:0007669"/>
    <property type="project" value="InterPro"/>
</dbReference>
<protein>
    <submittedName>
        <fullName evidence="9">Putative MFS family arabinose efflux permease</fullName>
    </submittedName>
</protein>
<dbReference type="PROSITE" id="PS50850">
    <property type="entry name" value="MFS"/>
    <property type="match status" value="1"/>
</dbReference>
<keyword evidence="10" id="KW-1185">Reference proteome</keyword>
<proteinExistence type="predicted"/>
<keyword evidence="6 7" id="KW-0472">Membrane</keyword>
<evidence type="ECO:0000256" key="7">
    <source>
        <dbReference type="SAM" id="Phobius"/>
    </source>
</evidence>
<evidence type="ECO:0000256" key="2">
    <source>
        <dbReference type="ARBA" id="ARBA00022448"/>
    </source>
</evidence>
<keyword evidence="2" id="KW-0813">Transport</keyword>
<dbReference type="InterPro" id="IPR036259">
    <property type="entry name" value="MFS_trans_sf"/>
</dbReference>
<feature type="transmembrane region" description="Helical" evidence="7">
    <location>
        <begin position="52"/>
        <end position="73"/>
    </location>
</feature>
<evidence type="ECO:0000256" key="3">
    <source>
        <dbReference type="ARBA" id="ARBA00022475"/>
    </source>
</evidence>
<reference evidence="9 10" key="1">
    <citation type="submission" date="2020-08" db="EMBL/GenBank/DDBJ databases">
        <title>Genomic Encyclopedia of Type Strains, Phase IV (KMG-IV): sequencing the most valuable type-strain genomes for metagenomic binning, comparative biology and taxonomic classification.</title>
        <authorList>
            <person name="Goeker M."/>
        </authorList>
    </citation>
    <scope>NUCLEOTIDE SEQUENCE [LARGE SCALE GENOMIC DNA]</scope>
    <source>
        <strain evidence="9 10">DSM 103733</strain>
    </source>
</reference>
<accession>A0A841JU40</accession>
<feature type="transmembrane region" description="Helical" evidence="7">
    <location>
        <begin position="263"/>
        <end position="283"/>
    </location>
</feature>
<dbReference type="CDD" id="cd06173">
    <property type="entry name" value="MFS_MefA_like"/>
    <property type="match status" value="1"/>
</dbReference>
<feature type="transmembrane region" description="Helical" evidence="7">
    <location>
        <begin position="351"/>
        <end position="370"/>
    </location>
</feature>
<dbReference type="GO" id="GO:0005886">
    <property type="term" value="C:plasma membrane"/>
    <property type="evidence" value="ECO:0007669"/>
    <property type="project" value="UniProtKB-SubCell"/>
</dbReference>
<dbReference type="EMBL" id="JACHEK010000005">
    <property type="protein sequence ID" value="MBB6144670.1"/>
    <property type="molecule type" value="Genomic_DNA"/>
</dbReference>
<organism evidence="9 10">
    <name type="scientific">Silvibacterium bohemicum</name>
    <dbReference type="NCBI Taxonomy" id="1577686"/>
    <lineage>
        <taxon>Bacteria</taxon>
        <taxon>Pseudomonadati</taxon>
        <taxon>Acidobacteriota</taxon>
        <taxon>Terriglobia</taxon>
        <taxon>Terriglobales</taxon>
        <taxon>Acidobacteriaceae</taxon>
        <taxon>Silvibacterium</taxon>
    </lineage>
</organism>
<dbReference type="Gene3D" id="1.20.1250.20">
    <property type="entry name" value="MFS general substrate transporter like domains"/>
    <property type="match status" value="1"/>
</dbReference>
<evidence type="ECO:0000256" key="1">
    <source>
        <dbReference type="ARBA" id="ARBA00004651"/>
    </source>
</evidence>
<evidence type="ECO:0000256" key="5">
    <source>
        <dbReference type="ARBA" id="ARBA00022989"/>
    </source>
</evidence>
<evidence type="ECO:0000259" key="8">
    <source>
        <dbReference type="PROSITE" id="PS50850"/>
    </source>
</evidence>
<feature type="transmembrane region" description="Helical" evidence="7">
    <location>
        <begin position="376"/>
        <end position="399"/>
    </location>
</feature>
<feature type="transmembrane region" description="Helical" evidence="7">
    <location>
        <begin position="20"/>
        <end position="40"/>
    </location>
</feature>
<dbReference type="RefSeq" id="WP_231581312.1">
    <property type="nucleotide sequence ID" value="NZ_JACHEK010000005.1"/>
</dbReference>
<comment type="caution">
    <text evidence="9">The sequence shown here is derived from an EMBL/GenBank/DDBJ whole genome shotgun (WGS) entry which is preliminary data.</text>
</comment>